<sequence>MTKFLQRLNQLDKELNNDRIHKQVSEINNIVAYVDKKVPIEEAPEHLGFYPDEVEELIYSIGVDKKAQINAMNHLLNSVRQFLSLKYGIWSLPNLKTAKLISETFNVKSVLEIMAGNAYWSKTFQEVGVEAIATDSLEWAKTSTTGRDYFTKVEDLDAVSAIKRYRDIDLIICSWSPNFGHSDLDVVNAWKDYSHHSKLLFIGEKEGATNSPEFWQQMNFVSSKEMKKINHSFESYDFIDEKVYEIEKI</sequence>
<dbReference type="Proteomes" id="UP000051223">
    <property type="component" value="Unassembled WGS sequence"/>
</dbReference>
<reference evidence="1 2" key="1">
    <citation type="journal article" date="2015" name="Genome Announc.">
        <title>Expanding the biotechnology potential of lactobacilli through comparative genomics of 213 strains and associated genera.</title>
        <authorList>
            <person name="Sun Z."/>
            <person name="Harris H.M."/>
            <person name="McCann A."/>
            <person name="Guo C."/>
            <person name="Argimon S."/>
            <person name="Zhang W."/>
            <person name="Yang X."/>
            <person name="Jeffery I.B."/>
            <person name="Cooney J.C."/>
            <person name="Kagawa T.F."/>
            <person name="Liu W."/>
            <person name="Song Y."/>
            <person name="Salvetti E."/>
            <person name="Wrobel A."/>
            <person name="Rasinkangas P."/>
            <person name="Parkhill J."/>
            <person name="Rea M.C."/>
            <person name="O'Sullivan O."/>
            <person name="Ritari J."/>
            <person name="Douillard F.P."/>
            <person name="Paul Ross R."/>
            <person name="Yang R."/>
            <person name="Briner A.E."/>
            <person name="Felis G.E."/>
            <person name="de Vos W.M."/>
            <person name="Barrangou R."/>
            <person name="Klaenhammer T.R."/>
            <person name="Caufield P.W."/>
            <person name="Cui Y."/>
            <person name="Zhang H."/>
            <person name="O'Toole P.W."/>
        </authorList>
    </citation>
    <scope>NUCLEOTIDE SEQUENCE [LARGE SCALE GENOMIC DNA]</scope>
    <source>
        <strain evidence="1 2">DSM 5661</strain>
    </source>
</reference>
<protein>
    <recommendedName>
        <fullName evidence="3">SAM-dependent methyltransferase</fullName>
    </recommendedName>
</protein>
<dbReference type="RefSeq" id="WP_025080493.1">
    <property type="nucleotide sequence ID" value="NZ_AZGI01000054.1"/>
</dbReference>
<proteinExistence type="predicted"/>
<dbReference type="OrthoDB" id="2248737at2"/>
<dbReference type="eggNOG" id="ENOG5032Y99">
    <property type="taxonomic scope" value="Bacteria"/>
</dbReference>
<comment type="caution">
    <text evidence="1">The sequence shown here is derived from an EMBL/GenBank/DDBJ whole genome shotgun (WGS) entry which is preliminary data.</text>
</comment>
<evidence type="ECO:0000313" key="2">
    <source>
        <dbReference type="Proteomes" id="UP000051223"/>
    </source>
</evidence>
<accession>A0A0R1Y6J1</accession>
<dbReference type="AlphaFoldDB" id="A0A0R1Y6J1"/>
<gene>
    <name evidence="1" type="ORF">FC39_GL001449</name>
</gene>
<keyword evidence="2" id="KW-1185">Reference proteome</keyword>
<name>A0A0R1Y6J1_9LACO</name>
<dbReference type="EMBL" id="AZGI01000054">
    <property type="protein sequence ID" value="KRM38056.1"/>
    <property type="molecule type" value="Genomic_DNA"/>
</dbReference>
<evidence type="ECO:0000313" key="1">
    <source>
        <dbReference type="EMBL" id="KRM38056.1"/>
    </source>
</evidence>
<evidence type="ECO:0008006" key="3">
    <source>
        <dbReference type="Google" id="ProtNLM"/>
    </source>
</evidence>
<organism evidence="1 2">
    <name type="scientific">Lactobacillus hamsteri DSM 5661 = JCM 6256</name>
    <dbReference type="NCBI Taxonomy" id="1423754"/>
    <lineage>
        <taxon>Bacteria</taxon>
        <taxon>Bacillati</taxon>
        <taxon>Bacillota</taxon>
        <taxon>Bacilli</taxon>
        <taxon>Lactobacillales</taxon>
        <taxon>Lactobacillaceae</taxon>
        <taxon>Lactobacillus</taxon>
    </lineage>
</organism>
<dbReference type="STRING" id="1423754.FC39_GL001449"/>
<dbReference type="PATRIC" id="fig|1423754.3.peg.1492"/>